<evidence type="ECO:0000259" key="5">
    <source>
        <dbReference type="Pfam" id="PF08386"/>
    </source>
</evidence>
<evidence type="ECO:0000313" key="6">
    <source>
        <dbReference type="EMBL" id="KAF1979281.1"/>
    </source>
</evidence>
<feature type="chain" id="PRO_5025648166" description="Alpha/beta-hydrolase" evidence="3">
    <location>
        <begin position="20"/>
        <end position="562"/>
    </location>
</feature>
<protein>
    <recommendedName>
        <fullName evidence="8">Alpha/beta-hydrolase</fullName>
    </recommendedName>
</protein>
<gene>
    <name evidence="6" type="ORF">BU23DRAFT_549300</name>
</gene>
<dbReference type="Proteomes" id="UP000800036">
    <property type="component" value="Unassembled WGS sequence"/>
</dbReference>
<dbReference type="InterPro" id="IPR029058">
    <property type="entry name" value="AB_hydrolase_fold"/>
</dbReference>
<dbReference type="PANTHER" id="PTHR43248">
    <property type="entry name" value="2-SUCCINYL-6-HYDROXY-2,4-CYCLOHEXADIENE-1-CARBOXYLATE SYNTHASE"/>
    <property type="match status" value="1"/>
</dbReference>
<dbReference type="InterPro" id="IPR013595">
    <property type="entry name" value="Pept_S33_TAP-like_C"/>
</dbReference>
<dbReference type="InterPro" id="IPR051601">
    <property type="entry name" value="Serine_prot/Carboxylest_S33"/>
</dbReference>
<feature type="domain" description="Peptidase S33 tripeptidyl aminopeptidase-like C-terminal" evidence="5">
    <location>
        <begin position="430"/>
        <end position="530"/>
    </location>
</feature>
<dbReference type="InterPro" id="IPR000073">
    <property type="entry name" value="AB_hydrolase_1"/>
</dbReference>
<evidence type="ECO:0000259" key="4">
    <source>
        <dbReference type="Pfam" id="PF00561"/>
    </source>
</evidence>
<dbReference type="SUPFAM" id="SSF53474">
    <property type="entry name" value="alpha/beta-Hydrolases"/>
    <property type="match status" value="1"/>
</dbReference>
<keyword evidence="7" id="KW-1185">Reference proteome</keyword>
<organism evidence="6 7">
    <name type="scientific">Bimuria novae-zelandiae CBS 107.79</name>
    <dbReference type="NCBI Taxonomy" id="1447943"/>
    <lineage>
        <taxon>Eukaryota</taxon>
        <taxon>Fungi</taxon>
        <taxon>Dikarya</taxon>
        <taxon>Ascomycota</taxon>
        <taxon>Pezizomycotina</taxon>
        <taxon>Dothideomycetes</taxon>
        <taxon>Pleosporomycetidae</taxon>
        <taxon>Pleosporales</taxon>
        <taxon>Massarineae</taxon>
        <taxon>Didymosphaeriaceae</taxon>
        <taxon>Bimuria</taxon>
    </lineage>
</organism>
<name>A0A6A5VPU1_9PLEO</name>
<dbReference type="AlphaFoldDB" id="A0A6A5VPU1"/>
<proteinExistence type="inferred from homology"/>
<reference evidence="6" key="1">
    <citation type="journal article" date="2020" name="Stud. Mycol.">
        <title>101 Dothideomycetes genomes: a test case for predicting lifestyles and emergence of pathogens.</title>
        <authorList>
            <person name="Haridas S."/>
            <person name="Albert R."/>
            <person name="Binder M."/>
            <person name="Bloem J."/>
            <person name="Labutti K."/>
            <person name="Salamov A."/>
            <person name="Andreopoulos B."/>
            <person name="Baker S."/>
            <person name="Barry K."/>
            <person name="Bills G."/>
            <person name="Bluhm B."/>
            <person name="Cannon C."/>
            <person name="Castanera R."/>
            <person name="Culley D."/>
            <person name="Daum C."/>
            <person name="Ezra D."/>
            <person name="Gonzalez J."/>
            <person name="Henrissat B."/>
            <person name="Kuo A."/>
            <person name="Liang C."/>
            <person name="Lipzen A."/>
            <person name="Lutzoni F."/>
            <person name="Magnuson J."/>
            <person name="Mondo S."/>
            <person name="Nolan M."/>
            <person name="Ohm R."/>
            <person name="Pangilinan J."/>
            <person name="Park H.-J."/>
            <person name="Ramirez L."/>
            <person name="Alfaro M."/>
            <person name="Sun H."/>
            <person name="Tritt A."/>
            <person name="Yoshinaga Y."/>
            <person name="Zwiers L.-H."/>
            <person name="Turgeon B."/>
            <person name="Goodwin S."/>
            <person name="Spatafora J."/>
            <person name="Crous P."/>
            <person name="Grigoriev I."/>
        </authorList>
    </citation>
    <scope>NUCLEOTIDE SEQUENCE</scope>
    <source>
        <strain evidence="6">CBS 107.79</strain>
    </source>
</reference>
<feature type="signal peptide" evidence="3">
    <location>
        <begin position="1"/>
        <end position="19"/>
    </location>
</feature>
<evidence type="ECO:0000256" key="2">
    <source>
        <dbReference type="ARBA" id="ARBA00022801"/>
    </source>
</evidence>
<dbReference type="PANTHER" id="PTHR43248:SF25">
    <property type="entry name" value="AB HYDROLASE-1 DOMAIN-CONTAINING PROTEIN-RELATED"/>
    <property type="match status" value="1"/>
</dbReference>
<dbReference type="Pfam" id="PF08386">
    <property type="entry name" value="Abhydrolase_4"/>
    <property type="match status" value="1"/>
</dbReference>
<evidence type="ECO:0000313" key="7">
    <source>
        <dbReference type="Proteomes" id="UP000800036"/>
    </source>
</evidence>
<sequence length="562" mass="61734">MINRVFCLLGLAASAAASAALLQRDYNTTNTTMAYSFKDVPITADLQYIPCFDNFTCTQLEVPLDYDDLDAGTTNIAFVKYDAAKQPALGDIIFNPGGPGDSGVGGMIQLLPQLVELIGDSHNIVGMDPRGVNHSGPLLDCFDGQPWLRDYYYSQLYNGVDPRSNVSLSTYYELSGTFGTWCTQHLNKAAKYVNTPATARDLLQYAEVLAQSQNKPREEAKVNYYGASYGTVLGTTFASLYPDRVGKFLIDAVVDGDDYYRGNWSQNLLQADAAVESFFKYCVEAGSVCVFKANSSTAEELKQRFDAMLLNVEEDPIPVTDPLYVQVPTVLAHIDVRVLLTVAVYNPPVFFPILAAIAAQLENRDGLRAAAIASKGTGPISECNYMALGYEAILPREVIACNDNNKSFDDREEALFELFKEQKNLSTYLGDTWLVGIVPQCRNLNTTPPGTQLFPGFKKVNTSTPILFADNTIDPVTSSYDLMSSYFEGSRILLQEAVGHGLMVTSSNCTSSYVQQYFKTGELPPKDTVCNTNFNAFPPNGTLTKRGLMPGHPVARRSIDLW</sequence>
<comment type="similarity">
    <text evidence="1">Belongs to the peptidase S33 family.</text>
</comment>
<dbReference type="Pfam" id="PF00561">
    <property type="entry name" value="Abhydrolase_1"/>
    <property type="match status" value="1"/>
</dbReference>
<accession>A0A6A5VPU1</accession>
<keyword evidence="2" id="KW-0378">Hydrolase</keyword>
<dbReference type="OrthoDB" id="425534at2759"/>
<dbReference type="EMBL" id="ML976658">
    <property type="protein sequence ID" value="KAF1979281.1"/>
    <property type="molecule type" value="Genomic_DNA"/>
</dbReference>
<keyword evidence="3" id="KW-0732">Signal</keyword>
<dbReference type="Gene3D" id="3.40.50.1820">
    <property type="entry name" value="alpha/beta hydrolase"/>
    <property type="match status" value="1"/>
</dbReference>
<feature type="domain" description="AB hydrolase-1" evidence="4">
    <location>
        <begin position="92"/>
        <end position="255"/>
    </location>
</feature>
<evidence type="ECO:0000256" key="1">
    <source>
        <dbReference type="ARBA" id="ARBA00010088"/>
    </source>
</evidence>
<evidence type="ECO:0008006" key="8">
    <source>
        <dbReference type="Google" id="ProtNLM"/>
    </source>
</evidence>
<dbReference type="GO" id="GO:0016787">
    <property type="term" value="F:hydrolase activity"/>
    <property type="evidence" value="ECO:0007669"/>
    <property type="project" value="UniProtKB-KW"/>
</dbReference>
<evidence type="ECO:0000256" key="3">
    <source>
        <dbReference type="SAM" id="SignalP"/>
    </source>
</evidence>